<reference evidence="1 2" key="1">
    <citation type="journal article" date="2018" name="Sci. Rep.">
        <title>Comparative analysis of the Pocillopora damicornis genome highlights role of immune system in coral evolution.</title>
        <authorList>
            <person name="Cunning R."/>
            <person name="Bay R.A."/>
            <person name="Gillette P."/>
            <person name="Baker A.C."/>
            <person name="Traylor-Knowles N."/>
        </authorList>
    </citation>
    <scope>NUCLEOTIDE SEQUENCE [LARGE SCALE GENOMIC DNA]</scope>
    <source>
        <strain evidence="1">RSMAS</strain>
        <tissue evidence="1">Whole animal</tissue>
    </source>
</reference>
<dbReference type="EMBL" id="RCHS01003331">
    <property type="protein sequence ID" value="RMX42593.1"/>
    <property type="molecule type" value="Genomic_DNA"/>
</dbReference>
<evidence type="ECO:0000313" key="2">
    <source>
        <dbReference type="Proteomes" id="UP000275408"/>
    </source>
</evidence>
<evidence type="ECO:0000313" key="1">
    <source>
        <dbReference type="EMBL" id="RMX42593.1"/>
    </source>
</evidence>
<comment type="caution">
    <text evidence="1">The sequence shown here is derived from an EMBL/GenBank/DDBJ whole genome shotgun (WGS) entry which is preliminary data.</text>
</comment>
<gene>
    <name evidence="1" type="ORF">pdam_00013370</name>
</gene>
<sequence>MVLFVIISLANELSHRDLCLFCLTGPHSFPGEEVLLVRKDYADGEAITYEKKSDLTGCKITRHECQQIYNFVDPQNFQLTSVLWLLSEFALIKKH</sequence>
<proteinExistence type="predicted"/>
<protein>
    <submittedName>
        <fullName evidence="1">Uncharacterized protein</fullName>
    </submittedName>
</protein>
<keyword evidence="2" id="KW-1185">Reference proteome</keyword>
<dbReference type="Proteomes" id="UP000275408">
    <property type="component" value="Unassembled WGS sequence"/>
</dbReference>
<dbReference type="AlphaFoldDB" id="A0A3M6TMF4"/>
<organism evidence="1 2">
    <name type="scientific">Pocillopora damicornis</name>
    <name type="common">Cauliflower coral</name>
    <name type="synonym">Millepora damicornis</name>
    <dbReference type="NCBI Taxonomy" id="46731"/>
    <lineage>
        <taxon>Eukaryota</taxon>
        <taxon>Metazoa</taxon>
        <taxon>Cnidaria</taxon>
        <taxon>Anthozoa</taxon>
        <taxon>Hexacorallia</taxon>
        <taxon>Scleractinia</taxon>
        <taxon>Astrocoeniina</taxon>
        <taxon>Pocilloporidae</taxon>
        <taxon>Pocillopora</taxon>
    </lineage>
</organism>
<name>A0A3M6TMF4_POCDA</name>
<accession>A0A3M6TMF4</accession>